<feature type="transmembrane region" description="Helical" evidence="1">
    <location>
        <begin position="57"/>
        <end position="77"/>
    </location>
</feature>
<sequence>MLLGKLKESGEGGVRGSLSKIWKLRQIVEVLGVGIERSLLNKLFFLGHGLSYDRDEALLILFVGFEVVVYVGLSLGFKTRAHSFQFMIDHPMRSTLIHSTSLHATNVMR</sequence>
<proteinExistence type="predicted"/>
<evidence type="ECO:0000256" key="1">
    <source>
        <dbReference type="SAM" id="Phobius"/>
    </source>
</evidence>
<protein>
    <submittedName>
        <fullName evidence="2">Uncharacterized protein</fullName>
    </submittedName>
</protein>
<dbReference type="Proteomes" id="UP001472677">
    <property type="component" value="Unassembled WGS sequence"/>
</dbReference>
<evidence type="ECO:0000313" key="2">
    <source>
        <dbReference type="EMBL" id="KAK8556854.1"/>
    </source>
</evidence>
<keyword evidence="1" id="KW-0472">Membrane</keyword>
<accession>A0ABR2EDG5</accession>
<name>A0ABR2EDG5_9ROSI</name>
<gene>
    <name evidence="2" type="ORF">V6N12_003245</name>
</gene>
<evidence type="ECO:0000313" key="3">
    <source>
        <dbReference type="Proteomes" id="UP001472677"/>
    </source>
</evidence>
<organism evidence="2 3">
    <name type="scientific">Hibiscus sabdariffa</name>
    <name type="common">roselle</name>
    <dbReference type="NCBI Taxonomy" id="183260"/>
    <lineage>
        <taxon>Eukaryota</taxon>
        <taxon>Viridiplantae</taxon>
        <taxon>Streptophyta</taxon>
        <taxon>Embryophyta</taxon>
        <taxon>Tracheophyta</taxon>
        <taxon>Spermatophyta</taxon>
        <taxon>Magnoliopsida</taxon>
        <taxon>eudicotyledons</taxon>
        <taxon>Gunneridae</taxon>
        <taxon>Pentapetalae</taxon>
        <taxon>rosids</taxon>
        <taxon>malvids</taxon>
        <taxon>Malvales</taxon>
        <taxon>Malvaceae</taxon>
        <taxon>Malvoideae</taxon>
        <taxon>Hibiscus</taxon>
    </lineage>
</organism>
<comment type="caution">
    <text evidence="2">The sequence shown here is derived from an EMBL/GenBank/DDBJ whole genome shotgun (WGS) entry which is preliminary data.</text>
</comment>
<reference evidence="2 3" key="1">
    <citation type="journal article" date="2024" name="G3 (Bethesda)">
        <title>Genome assembly of Hibiscus sabdariffa L. provides insights into metabolisms of medicinal natural products.</title>
        <authorList>
            <person name="Kim T."/>
        </authorList>
    </citation>
    <scope>NUCLEOTIDE SEQUENCE [LARGE SCALE GENOMIC DNA]</scope>
    <source>
        <strain evidence="2">TK-2024</strain>
        <tissue evidence="2">Old leaves</tissue>
    </source>
</reference>
<dbReference type="EMBL" id="JBBPBM010000017">
    <property type="protein sequence ID" value="KAK8556854.1"/>
    <property type="molecule type" value="Genomic_DNA"/>
</dbReference>
<keyword evidence="3" id="KW-1185">Reference proteome</keyword>
<keyword evidence="1" id="KW-1133">Transmembrane helix</keyword>
<keyword evidence="1" id="KW-0812">Transmembrane</keyword>